<comment type="similarity">
    <text evidence="2">Belongs to the CorA metal ion transporter (MIT) (TC 1.A.35) family.</text>
</comment>
<gene>
    <name evidence="13" type="ORF">SAMN04487941_0062</name>
</gene>
<name>A0A1I7KX86_9BACT</name>
<reference evidence="14" key="1">
    <citation type="submission" date="2016-10" db="EMBL/GenBank/DDBJ databases">
        <authorList>
            <person name="Varghese N."/>
        </authorList>
    </citation>
    <scope>NUCLEOTIDE SEQUENCE [LARGE SCALE GENOMIC DNA]</scope>
    <source>
        <strain evidence="14">DSM 18820</strain>
    </source>
</reference>
<comment type="catalytic activity">
    <reaction evidence="10">
        <text>Mg(2+)(in) = Mg(2+)(out)</text>
        <dbReference type="Rhea" id="RHEA:29827"/>
        <dbReference type="ChEBI" id="CHEBI:18420"/>
    </reaction>
</comment>
<dbReference type="SUPFAM" id="SSF144083">
    <property type="entry name" value="Magnesium transport protein CorA, transmembrane region"/>
    <property type="match status" value="1"/>
</dbReference>
<keyword evidence="4" id="KW-1003">Cell membrane</keyword>
<evidence type="ECO:0000256" key="7">
    <source>
        <dbReference type="ARBA" id="ARBA00022989"/>
    </source>
</evidence>
<dbReference type="Gene3D" id="1.20.58.340">
    <property type="entry name" value="Magnesium transport protein CorA, transmembrane region"/>
    <property type="match status" value="2"/>
</dbReference>
<protein>
    <submittedName>
        <fullName evidence="13">Magnesium transporter</fullName>
    </submittedName>
</protein>
<evidence type="ECO:0000256" key="9">
    <source>
        <dbReference type="ARBA" id="ARBA00023136"/>
    </source>
</evidence>
<dbReference type="InterPro" id="IPR045863">
    <property type="entry name" value="CorA_TM1_TM2"/>
</dbReference>
<dbReference type="GO" id="GO:0050897">
    <property type="term" value="F:cobalt ion binding"/>
    <property type="evidence" value="ECO:0007669"/>
    <property type="project" value="TreeGrafter"/>
</dbReference>
<dbReference type="GO" id="GO:0005886">
    <property type="term" value="C:plasma membrane"/>
    <property type="evidence" value="ECO:0007669"/>
    <property type="project" value="UniProtKB-SubCell"/>
</dbReference>
<keyword evidence="3" id="KW-0813">Transport</keyword>
<dbReference type="Pfam" id="PF01544">
    <property type="entry name" value="CorA"/>
    <property type="match status" value="1"/>
</dbReference>
<dbReference type="InterPro" id="IPR045861">
    <property type="entry name" value="CorA_cytoplasmic_dom"/>
</dbReference>
<keyword evidence="7 12" id="KW-1133">Transmembrane helix</keyword>
<dbReference type="PANTHER" id="PTHR46494">
    <property type="entry name" value="CORA FAMILY METAL ION TRANSPORTER (EUROFUNG)"/>
    <property type="match status" value="1"/>
</dbReference>
<comment type="subcellular location">
    <subcellularLocation>
        <location evidence="1">Cell membrane</location>
        <topology evidence="1">Multi-pass membrane protein</topology>
    </subcellularLocation>
</comment>
<evidence type="ECO:0000256" key="2">
    <source>
        <dbReference type="ARBA" id="ARBA00009765"/>
    </source>
</evidence>
<feature type="transmembrane region" description="Helical" evidence="12">
    <location>
        <begin position="267"/>
        <end position="287"/>
    </location>
</feature>
<dbReference type="GO" id="GO:0015087">
    <property type="term" value="F:cobalt ion transmembrane transporter activity"/>
    <property type="evidence" value="ECO:0007669"/>
    <property type="project" value="TreeGrafter"/>
</dbReference>
<dbReference type="FunFam" id="1.20.58.340:FF:000004">
    <property type="entry name" value="Magnesium transport protein CorA"/>
    <property type="match status" value="1"/>
</dbReference>
<evidence type="ECO:0000256" key="4">
    <source>
        <dbReference type="ARBA" id="ARBA00022475"/>
    </source>
</evidence>
<dbReference type="GO" id="GO:0015095">
    <property type="term" value="F:magnesium ion transmembrane transporter activity"/>
    <property type="evidence" value="ECO:0007669"/>
    <property type="project" value="TreeGrafter"/>
</dbReference>
<keyword evidence="14" id="KW-1185">Reference proteome</keyword>
<evidence type="ECO:0000256" key="11">
    <source>
        <dbReference type="ARBA" id="ARBA00045497"/>
    </source>
</evidence>
<evidence type="ECO:0000256" key="5">
    <source>
        <dbReference type="ARBA" id="ARBA00022692"/>
    </source>
</evidence>
<organism evidence="13 14">
    <name type="scientific">Pontibacter akesuensis</name>
    <dbReference type="NCBI Taxonomy" id="388950"/>
    <lineage>
        <taxon>Bacteria</taxon>
        <taxon>Pseudomonadati</taxon>
        <taxon>Bacteroidota</taxon>
        <taxon>Cytophagia</taxon>
        <taxon>Cytophagales</taxon>
        <taxon>Hymenobacteraceae</taxon>
        <taxon>Pontibacter</taxon>
    </lineage>
</organism>
<dbReference type="InterPro" id="IPR002523">
    <property type="entry name" value="MgTranspt_CorA/ZnTranspt_ZntB"/>
</dbReference>
<dbReference type="CDD" id="cd12832">
    <property type="entry name" value="TmCorA-like_u3"/>
    <property type="match status" value="1"/>
</dbReference>
<keyword evidence="8" id="KW-0406">Ion transport</keyword>
<evidence type="ECO:0000256" key="8">
    <source>
        <dbReference type="ARBA" id="ARBA00023065"/>
    </source>
</evidence>
<keyword evidence="6" id="KW-0460">Magnesium</keyword>
<keyword evidence="9 12" id="KW-0472">Membrane</keyword>
<dbReference type="Proteomes" id="UP000182491">
    <property type="component" value="Unassembled WGS sequence"/>
</dbReference>
<dbReference type="GO" id="GO:0000287">
    <property type="term" value="F:magnesium ion binding"/>
    <property type="evidence" value="ECO:0007669"/>
    <property type="project" value="TreeGrafter"/>
</dbReference>
<dbReference type="EMBL" id="FPCA01000011">
    <property type="protein sequence ID" value="SFV02035.1"/>
    <property type="molecule type" value="Genomic_DNA"/>
</dbReference>
<evidence type="ECO:0000313" key="13">
    <source>
        <dbReference type="EMBL" id="SFV02035.1"/>
    </source>
</evidence>
<keyword evidence="5 12" id="KW-0812">Transmembrane</keyword>
<dbReference type="AlphaFoldDB" id="A0A1I7KX86"/>
<evidence type="ECO:0000256" key="10">
    <source>
        <dbReference type="ARBA" id="ARBA00034269"/>
    </source>
</evidence>
<accession>A0A1I7KX86</accession>
<evidence type="ECO:0000313" key="14">
    <source>
        <dbReference type="Proteomes" id="UP000182491"/>
    </source>
</evidence>
<dbReference type="PANTHER" id="PTHR46494:SF1">
    <property type="entry name" value="CORA FAMILY METAL ION TRANSPORTER (EUROFUNG)"/>
    <property type="match status" value="1"/>
</dbReference>
<comment type="function">
    <text evidence="11">Mediates influx of magnesium ions. Alternates between open and closed states. Activated by low cytoplasmic Mg(2+) levels. Inactive when cytoplasmic Mg(2+) levels are high.</text>
</comment>
<evidence type="ECO:0000256" key="6">
    <source>
        <dbReference type="ARBA" id="ARBA00022842"/>
    </source>
</evidence>
<feature type="transmembrane region" description="Helical" evidence="12">
    <location>
        <begin position="6"/>
        <end position="26"/>
    </location>
</feature>
<dbReference type="SUPFAM" id="SSF143865">
    <property type="entry name" value="CorA soluble domain-like"/>
    <property type="match status" value="1"/>
</dbReference>
<feature type="transmembrane region" description="Helical" evidence="12">
    <location>
        <begin position="299"/>
        <end position="319"/>
    </location>
</feature>
<proteinExistence type="inferred from homology"/>
<evidence type="ECO:0000256" key="3">
    <source>
        <dbReference type="ARBA" id="ARBA00022448"/>
    </source>
</evidence>
<sequence>MPKVVVAEAIISFVLYCTWFDSAYLMKRTLVSLESSGWQWIDFENPSAEELQEVAEQFGLHRSSVVDALQPEHLPKYEDFGLAVFMIVRVFDSEAHREADTIQELTNKIALFYSKEFLITIHRLPTGLIDGVKEKYVGAAQVQTTADLLPKLLKAALRTYVAPAHSLAEELDYYEAKTFLNQQMPPLTRGLYHLKRKATVCRRVLRLSEVILSSMQLKGLQPTEMQDLKDLYVHLMTQFDEINDGTNHLINTYISLSSQRTNEVMRVLTIFSAFFLPLTFIVGIYGMNFEFMPELEKRYGYPAVLALMGLVTLVIYQWFRRKGWL</sequence>
<dbReference type="Gene3D" id="3.30.460.20">
    <property type="entry name" value="CorA soluble domain-like"/>
    <property type="match status" value="1"/>
</dbReference>
<evidence type="ECO:0000256" key="12">
    <source>
        <dbReference type="SAM" id="Phobius"/>
    </source>
</evidence>
<evidence type="ECO:0000256" key="1">
    <source>
        <dbReference type="ARBA" id="ARBA00004651"/>
    </source>
</evidence>